<feature type="binding site" evidence="4">
    <location>
        <position position="158"/>
    </location>
    <ligand>
        <name>heme b</name>
        <dbReference type="ChEBI" id="CHEBI:60344"/>
    </ligand>
</feature>
<gene>
    <name evidence="6" type="ORF">FM101_12865</name>
</gene>
<evidence type="ECO:0000256" key="3">
    <source>
        <dbReference type="ARBA" id="ARBA00023235"/>
    </source>
</evidence>
<dbReference type="Proteomes" id="UP000195913">
    <property type="component" value="Unassembled WGS sequence"/>
</dbReference>
<dbReference type="CDD" id="cd07828">
    <property type="entry name" value="lipocalin_heme-bd-THAP4-like"/>
    <property type="match status" value="1"/>
</dbReference>
<dbReference type="Gene3D" id="2.40.128.20">
    <property type="match status" value="1"/>
</dbReference>
<comment type="function">
    <text evidence="4">Heme-binding protein able to scavenge peroxynitrite and to protect free L-tyrosine against peroxynitrite-mediated nitration, by acting as a peroxynitrite isomerase that converts peroxynitrite to nitrate. Therefore, this protein likely plays a role in peroxynitrite sensing and in the detoxification of reactive nitrogen and oxygen species (RNS and ROS, respectively). Is able to bind nitric oxide (NO) in vitro, but may act as a sensor of peroxynitrite levels in vivo.</text>
</comment>
<dbReference type="EC" id="5.99.-.-" evidence="4"/>
<dbReference type="HAMAP" id="MF_01297">
    <property type="entry name" value="nitrobindin"/>
    <property type="match status" value="1"/>
</dbReference>
<dbReference type="PANTHER" id="PTHR15854:SF4">
    <property type="entry name" value="PEROXYNITRITE ISOMERASE THAP4"/>
    <property type="match status" value="1"/>
</dbReference>
<protein>
    <recommendedName>
        <fullName evidence="4">Peroxynitrite isomerase</fullName>
        <ecNumber evidence="4">5.99.-.-</ecNumber>
    </recommendedName>
    <alternativeName>
        <fullName evidence="4">Ferric nitrobindin</fullName>
        <shortName evidence="4">Nb(III)</shortName>
    </alternativeName>
</protein>
<comment type="similarity">
    <text evidence="4">Belongs to the nitrobindin family.</text>
</comment>
<reference evidence="6 7" key="1">
    <citation type="submission" date="2017-02" db="EMBL/GenBank/DDBJ databases">
        <authorList>
            <person name="Peterson S.W."/>
        </authorList>
    </citation>
    <scope>NUCLEOTIDE SEQUENCE [LARGE SCALE GENOMIC DNA]</scope>
    <source>
        <strain evidence="6 7">B Ar 00.02</strain>
    </source>
</reference>
<keyword evidence="7" id="KW-1185">Reference proteome</keyword>
<dbReference type="InterPro" id="IPR045165">
    <property type="entry name" value="Nitrobindin"/>
</dbReference>
<dbReference type="GO" id="GO:0046872">
    <property type="term" value="F:metal ion binding"/>
    <property type="evidence" value="ECO:0007669"/>
    <property type="project" value="UniProtKB-KW"/>
</dbReference>
<dbReference type="EMBL" id="FUHW01000044">
    <property type="protein sequence ID" value="SJM70988.1"/>
    <property type="molecule type" value="Genomic_DNA"/>
</dbReference>
<feature type="short sequence motif" description="GXWXGXG" evidence="4">
    <location>
        <begin position="21"/>
        <end position="27"/>
    </location>
</feature>
<dbReference type="SUPFAM" id="SSF50814">
    <property type="entry name" value="Lipocalins"/>
    <property type="match status" value="1"/>
</dbReference>
<dbReference type="GO" id="GO:0062213">
    <property type="term" value="F:peroxynitrite isomerase activity"/>
    <property type="evidence" value="ECO:0007669"/>
    <property type="project" value="UniProtKB-UniRule"/>
</dbReference>
<evidence type="ECO:0000256" key="1">
    <source>
        <dbReference type="ARBA" id="ARBA00022617"/>
    </source>
</evidence>
<dbReference type="InterPro" id="IPR014878">
    <property type="entry name" value="THAP4-like_heme-bd"/>
</dbReference>
<keyword evidence="1 4" id="KW-0349">Heme</keyword>
<comment type="caution">
    <text evidence="4">Lacks conserved residue(s) required for the propagation of feature annotation.</text>
</comment>
<feature type="domain" description="THAP4-like heme-binding" evidence="5">
    <location>
        <begin position="12"/>
        <end position="197"/>
    </location>
</feature>
<proteinExistence type="inferred from homology"/>
<dbReference type="AlphaFoldDB" id="A0A1R4GS06"/>
<name>A0A1R4GS06_9MICC</name>
<dbReference type="InterPro" id="IPR012674">
    <property type="entry name" value="Calycin"/>
</dbReference>
<comment type="cofactor">
    <cofactor evidence="4">
        <name>heme b</name>
        <dbReference type="ChEBI" id="CHEBI:60344"/>
    </cofactor>
    <text evidence="4">Binds 1 heme b group per subunit, that coordinates a highly solvent-exposed Fe(III) atom.</text>
</comment>
<keyword evidence="2 4" id="KW-0408">Iron</keyword>
<evidence type="ECO:0000313" key="6">
    <source>
        <dbReference type="EMBL" id="SJM70988.1"/>
    </source>
</evidence>
<organism evidence="6 7">
    <name type="scientific">Arthrobacter rhombi</name>
    <dbReference type="NCBI Taxonomy" id="71253"/>
    <lineage>
        <taxon>Bacteria</taxon>
        <taxon>Bacillati</taxon>
        <taxon>Actinomycetota</taxon>
        <taxon>Actinomycetes</taxon>
        <taxon>Micrococcales</taxon>
        <taxon>Micrococcaceae</taxon>
        <taxon>Arthrobacter</taxon>
    </lineage>
</organism>
<evidence type="ECO:0000256" key="4">
    <source>
        <dbReference type="HAMAP-Rule" id="MF_01297"/>
    </source>
</evidence>
<comment type="pathway">
    <text evidence="4">Nitrogen metabolism.</text>
</comment>
<sequence>MPIELPTDLTPELVPLSWLIGTWEGAGRLGEGEGEDAHFVQRVEFTHDSTPYLSYRAESWLSDEKGNKLRPLATEQGYWGLDRPLEDSDGGPGLIPGDIVPTLRTADDVEALRAPEGGFNIVVNIAHPRGVCELYYGSINGPRIELATDMVVRGSNSKEFSAATRMFGLVNGQLFWRWDVAAGGTALAAHASAALTKEA</sequence>
<evidence type="ECO:0000256" key="2">
    <source>
        <dbReference type="ARBA" id="ARBA00023004"/>
    </source>
</evidence>
<comment type="domain">
    <text evidence="4">Forms a 10-stranded antiparallel beta-barrel structure able to accommodate a hydrophobic ligand in its interior. In fact, this fold hosts the heme group, which is located in a wide surface cleft.</text>
</comment>
<dbReference type="InterPro" id="IPR022939">
    <property type="entry name" value="Nb(III)_bact/plant"/>
</dbReference>
<evidence type="ECO:0000259" key="5">
    <source>
        <dbReference type="Pfam" id="PF08768"/>
    </source>
</evidence>
<comment type="catalytic activity">
    <reaction evidence="4">
        <text>peroxynitrite = nitrate</text>
        <dbReference type="Rhea" id="RHEA:63116"/>
        <dbReference type="ChEBI" id="CHEBI:17632"/>
        <dbReference type="ChEBI" id="CHEBI:25941"/>
    </reaction>
</comment>
<dbReference type="GO" id="GO:0020037">
    <property type="term" value="F:heme binding"/>
    <property type="evidence" value="ECO:0007669"/>
    <property type="project" value="UniProtKB-UniRule"/>
</dbReference>
<dbReference type="RefSeq" id="WP_087000243.1">
    <property type="nucleotide sequence ID" value="NZ_FUHW01000044.1"/>
</dbReference>
<keyword evidence="4" id="KW-0479">Metal-binding</keyword>
<accession>A0A1R4GS06</accession>
<feature type="binding site" description="axial binding residue" evidence="4">
    <location>
        <position position="190"/>
    </location>
    <ligand>
        <name>heme b</name>
        <dbReference type="ChEBI" id="CHEBI:60344"/>
    </ligand>
    <ligandPart>
        <name>Fe</name>
        <dbReference type="ChEBI" id="CHEBI:18248"/>
    </ligandPart>
</feature>
<dbReference type="PANTHER" id="PTHR15854">
    <property type="entry name" value="THAP4 PROTEIN"/>
    <property type="match status" value="1"/>
</dbReference>
<evidence type="ECO:0000313" key="7">
    <source>
        <dbReference type="Proteomes" id="UP000195913"/>
    </source>
</evidence>
<dbReference type="Pfam" id="PF08768">
    <property type="entry name" value="THAP4_heme-bd"/>
    <property type="match status" value="1"/>
</dbReference>
<keyword evidence="3 4" id="KW-0413">Isomerase</keyword>